<evidence type="ECO:0000313" key="2">
    <source>
        <dbReference type="EMBL" id="PII37236.1"/>
    </source>
</evidence>
<comment type="caution">
    <text evidence="2">The sequence shown here is derived from an EMBL/GenBank/DDBJ whole genome shotgun (WGS) entry which is preliminary data.</text>
</comment>
<dbReference type="AlphaFoldDB" id="A0A2G7TBE1"/>
<proteinExistence type="predicted"/>
<gene>
    <name evidence="2" type="ORF">CTI11_02605</name>
</gene>
<feature type="region of interest" description="Disordered" evidence="1">
    <location>
        <begin position="1"/>
        <end position="20"/>
    </location>
</feature>
<accession>A0A2G7TBE1</accession>
<reference evidence="2" key="1">
    <citation type="submission" date="2017-10" db="EMBL/GenBank/DDBJ databases">
        <title>Chryseobacterium sp. B5 is a hydrocarbonoclastic and plant growth promoting bacterium.</title>
        <authorList>
            <person name="Thijs S."/>
            <person name="Gkorezis P."/>
            <person name="Van Hamme J."/>
        </authorList>
    </citation>
    <scope>NUCLEOTIDE SEQUENCE</scope>
    <source>
        <strain evidence="2">B5</strain>
    </source>
</reference>
<sequence>MVDASNASPSRNAVTPPAPTGLNAELWVTSTVEQQQVMQRIAQQRERLKARSAAVAQARALSRSATQVQPDAPLVERAITFARLHPVAVAVAAGAALMVGPRKLLRFGTTVMPLILRWQQRRG</sequence>
<protein>
    <submittedName>
        <fullName evidence="2">Uncharacterized protein</fullName>
    </submittedName>
</protein>
<organism evidence="2">
    <name type="scientific">Chryseobacterium sp. B5</name>
    <dbReference type="NCBI Taxonomy" id="2050562"/>
    <lineage>
        <taxon>Bacteria</taxon>
        <taxon>Pseudomonadati</taxon>
        <taxon>Bacteroidota</taxon>
        <taxon>Flavobacteriia</taxon>
        <taxon>Flavobacteriales</taxon>
        <taxon>Weeksellaceae</taxon>
        <taxon>Chryseobacterium group</taxon>
        <taxon>Chryseobacterium</taxon>
    </lineage>
</organism>
<dbReference type="EMBL" id="PEKC01000005">
    <property type="protein sequence ID" value="PII37236.1"/>
    <property type="molecule type" value="Genomic_DNA"/>
</dbReference>
<feature type="compositionally biased region" description="Polar residues" evidence="1">
    <location>
        <begin position="1"/>
        <end position="13"/>
    </location>
</feature>
<name>A0A2G7TBE1_9FLAO</name>
<evidence type="ECO:0000256" key="1">
    <source>
        <dbReference type="SAM" id="MobiDB-lite"/>
    </source>
</evidence>